<organism evidence="1 2">
    <name type="scientific">Oryzomonas rubra</name>
    <dbReference type="NCBI Taxonomy" id="2509454"/>
    <lineage>
        <taxon>Bacteria</taxon>
        <taxon>Pseudomonadati</taxon>
        <taxon>Thermodesulfobacteriota</taxon>
        <taxon>Desulfuromonadia</taxon>
        <taxon>Geobacterales</taxon>
        <taxon>Geobacteraceae</taxon>
        <taxon>Oryzomonas</taxon>
    </lineage>
</organism>
<name>A0A5A9XPL5_9BACT</name>
<accession>A0A5A9XPL5</accession>
<comment type="caution">
    <text evidence="1">The sequence shown here is derived from an EMBL/GenBank/DDBJ whole genome shotgun (WGS) entry which is preliminary data.</text>
</comment>
<dbReference type="AlphaFoldDB" id="A0A5A9XPL5"/>
<reference evidence="1 2" key="1">
    <citation type="submission" date="2019-04" db="EMBL/GenBank/DDBJ databases">
        <title>Geobacter ruber sp. nov., ferric-reducing bacteria isolated from paddy soil.</title>
        <authorList>
            <person name="Xu Z."/>
            <person name="Masuda Y."/>
            <person name="Itoh H."/>
            <person name="Senoo K."/>
        </authorList>
    </citation>
    <scope>NUCLEOTIDE SEQUENCE [LARGE SCALE GENOMIC DNA]</scope>
    <source>
        <strain evidence="1 2">Red88</strain>
    </source>
</reference>
<dbReference type="RefSeq" id="WP_149306345.1">
    <property type="nucleotide sequence ID" value="NZ_SRSD01000002.1"/>
</dbReference>
<protein>
    <recommendedName>
        <fullName evidence="3">Nucleotidyl transferase AbiEii toxin, Type IV TA system</fullName>
    </recommendedName>
</protein>
<dbReference type="OrthoDB" id="5405644at2"/>
<gene>
    <name evidence="1" type="ORF">ET418_04325</name>
</gene>
<evidence type="ECO:0000313" key="2">
    <source>
        <dbReference type="Proteomes" id="UP000324298"/>
    </source>
</evidence>
<evidence type="ECO:0008006" key="3">
    <source>
        <dbReference type="Google" id="ProtNLM"/>
    </source>
</evidence>
<proteinExistence type="predicted"/>
<sequence length="183" mass="20563">MSIPLGDMSLAELAAYVSDHLTGQGIDVVLSGGGCVSVYSDNRYRSDDLDFIERYREDRKKLAAALDMIGFKPKRRYFVHPDTPFFLEFPTGPLSIGSEPVREIAEMAFSTGTLRMLTPTDCIKDRLAHYFHWGDKQGLEQALMVAGACLIDLDELARWSRVEGMSDEFESIKDRFLNASANR</sequence>
<dbReference type="EMBL" id="SRSD01000002">
    <property type="protein sequence ID" value="KAA0894188.1"/>
    <property type="molecule type" value="Genomic_DNA"/>
</dbReference>
<evidence type="ECO:0000313" key="1">
    <source>
        <dbReference type="EMBL" id="KAA0894188.1"/>
    </source>
</evidence>
<keyword evidence="2" id="KW-1185">Reference proteome</keyword>
<dbReference type="Proteomes" id="UP000324298">
    <property type="component" value="Unassembled WGS sequence"/>
</dbReference>